<proteinExistence type="predicted"/>
<dbReference type="Proteomes" id="UP001242811">
    <property type="component" value="Unassembled WGS sequence"/>
</dbReference>
<sequence>MITLHQVSKHYTTSSGQFDAVQSDHCWMFPRA</sequence>
<comment type="caution">
    <text evidence="1">The sequence shown here is derived from an EMBL/GenBank/DDBJ whole genome shotgun (WGS) entry which is preliminary data.</text>
</comment>
<protein>
    <submittedName>
        <fullName evidence="1">Uncharacterized protein</fullName>
    </submittedName>
</protein>
<gene>
    <name evidence="1" type="ORF">QOZ95_004001</name>
</gene>
<organism evidence="1 2">
    <name type="scientific">Paenibacillus brasilensis</name>
    <dbReference type="NCBI Taxonomy" id="128574"/>
    <lineage>
        <taxon>Bacteria</taxon>
        <taxon>Bacillati</taxon>
        <taxon>Bacillota</taxon>
        <taxon>Bacilli</taxon>
        <taxon>Bacillales</taxon>
        <taxon>Paenibacillaceae</taxon>
        <taxon>Paenibacillus</taxon>
    </lineage>
</organism>
<name>A0ABU0L3E9_9BACL</name>
<keyword evidence="2" id="KW-1185">Reference proteome</keyword>
<reference evidence="1 2" key="1">
    <citation type="submission" date="2023-07" db="EMBL/GenBank/DDBJ databases">
        <title>Genomic Encyclopedia of Type Strains, Phase IV (KMG-IV): sequencing the most valuable type-strain genomes for metagenomic binning, comparative biology and taxonomic classification.</title>
        <authorList>
            <person name="Goeker M."/>
        </authorList>
    </citation>
    <scope>NUCLEOTIDE SEQUENCE [LARGE SCALE GENOMIC DNA]</scope>
    <source>
        <strain evidence="1 2">DSM 14914</strain>
    </source>
</reference>
<evidence type="ECO:0000313" key="1">
    <source>
        <dbReference type="EMBL" id="MDQ0495818.1"/>
    </source>
</evidence>
<accession>A0ABU0L3E9</accession>
<evidence type="ECO:0000313" key="2">
    <source>
        <dbReference type="Proteomes" id="UP001242811"/>
    </source>
</evidence>
<dbReference type="EMBL" id="JAUSWA010000027">
    <property type="protein sequence ID" value="MDQ0495818.1"/>
    <property type="molecule type" value="Genomic_DNA"/>
</dbReference>